<dbReference type="InterPro" id="IPR046347">
    <property type="entry name" value="bZIP_sf"/>
</dbReference>
<dbReference type="GO" id="GO:0045893">
    <property type="term" value="P:positive regulation of DNA-templated transcription"/>
    <property type="evidence" value="ECO:0007669"/>
    <property type="project" value="TreeGrafter"/>
</dbReference>
<keyword evidence="7" id="KW-1133">Transmembrane helix</keyword>
<dbReference type="FunFam" id="1.20.5.170:FF:000020">
    <property type="entry name" value="BZIP transcription factor"/>
    <property type="match status" value="1"/>
</dbReference>
<dbReference type="Pfam" id="PF00170">
    <property type="entry name" value="bZIP_1"/>
    <property type="match status" value="1"/>
</dbReference>
<comment type="caution">
    <text evidence="9">The sequence shown here is derived from an EMBL/GenBank/DDBJ whole genome shotgun (WGS) entry which is preliminary data.</text>
</comment>
<keyword evidence="3" id="KW-0238">DNA-binding</keyword>
<organism evidence="9 10">
    <name type="scientific">Hibiscus syriacus</name>
    <name type="common">Rose of Sharon</name>
    <dbReference type="NCBI Taxonomy" id="106335"/>
    <lineage>
        <taxon>Eukaryota</taxon>
        <taxon>Viridiplantae</taxon>
        <taxon>Streptophyta</taxon>
        <taxon>Embryophyta</taxon>
        <taxon>Tracheophyta</taxon>
        <taxon>Spermatophyta</taxon>
        <taxon>Magnoliopsida</taxon>
        <taxon>eudicotyledons</taxon>
        <taxon>Gunneridae</taxon>
        <taxon>Pentapetalae</taxon>
        <taxon>rosids</taxon>
        <taxon>malvids</taxon>
        <taxon>Malvales</taxon>
        <taxon>Malvaceae</taxon>
        <taxon>Malvoideae</taxon>
        <taxon>Hibiscus</taxon>
    </lineage>
</organism>
<dbReference type="PANTHER" id="PTHR45764">
    <property type="entry name" value="BZIP TRANSCRIPTION FACTOR 44"/>
    <property type="match status" value="1"/>
</dbReference>
<dbReference type="SMART" id="SM00338">
    <property type="entry name" value="BRLZ"/>
    <property type="match status" value="1"/>
</dbReference>
<dbReference type="PROSITE" id="PS00036">
    <property type="entry name" value="BZIP_BASIC"/>
    <property type="match status" value="1"/>
</dbReference>
<keyword evidence="5" id="KW-0539">Nucleus</keyword>
<reference evidence="9" key="1">
    <citation type="submission" date="2019-09" db="EMBL/GenBank/DDBJ databases">
        <title>Draft genome information of white flower Hibiscus syriacus.</title>
        <authorList>
            <person name="Kim Y.-M."/>
        </authorList>
    </citation>
    <scope>NUCLEOTIDE SEQUENCE [LARGE SCALE GENOMIC DNA]</scope>
    <source>
        <strain evidence="9">YM2019G1</strain>
    </source>
</reference>
<dbReference type="CDD" id="cd14702">
    <property type="entry name" value="bZIP_plant_GBF1"/>
    <property type="match status" value="1"/>
</dbReference>
<evidence type="ECO:0000256" key="4">
    <source>
        <dbReference type="ARBA" id="ARBA00023163"/>
    </source>
</evidence>
<feature type="domain" description="BZIP" evidence="8">
    <location>
        <begin position="46"/>
        <end position="109"/>
    </location>
</feature>
<name>A0A6A2Y1D7_HIBSY</name>
<dbReference type="EMBL" id="VEPZ02001619">
    <property type="protein sequence ID" value="KAE8665399.1"/>
    <property type="molecule type" value="Genomic_DNA"/>
</dbReference>
<keyword evidence="7" id="KW-0812">Transmembrane</keyword>
<keyword evidence="10" id="KW-1185">Reference proteome</keyword>
<keyword evidence="2" id="KW-0805">Transcription regulation</keyword>
<sequence length="170" mass="19612">MSYAIPMHRIHILHSFSVVFLYWFYMATVQKPASSSDSDPRSANIDDKKRKRMMSNRESARRSRAKKQKRLEDLVNEMSALQRENSQFAEKIKLATERFIEMESSNNVLRARETELTDRLNSLNMLLLRLEGEGSGYAVDAPEIADPLMQPWQTPFPIIPIMASSDAIDF</sequence>
<dbReference type="GO" id="GO:0046982">
    <property type="term" value="F:protein heterodimerization activity"/>
    <property type="evidence" value="ECO:0007669"/>
    <property type="project" value="UniProtKB-ARBA"/>
</dbReference>
<evidence type="ECO:0000256" key="5">
    <source>
        <dbReference type="ARBA" id="ARBA00023242"/>
    </source>
</evidence>
<evidence type="ECO:0000256" key="3">
    <source>
        <dbReference type="ARBA" id="ARBA00023125"/>
    </source>
</evidence>
<dbReference type="AlphaFoldDB" id="A0A6A2Y1D7"/>
<keyword evidence="4" id="KW-0804">Transcription</keyword>
<comment type="subcellular location">
    <subcellularLocation>
        <location evidence="1">Nucleus</location>
    </subcellularLocation>
</comment>
<evidence type="ECO:0000313" key="9">
    <source>
        <dbReference type="EMBL" id="KAE8665399.1"/>
    </source>
</evidence>
<feature type="compositionally biased region" description="Basic and acidic residues" evidence="6">
    <location>
        <begin position="38"/>
        <end position="48"/>
    </location>
</feature>
<protein>
    <recommendedName>
        <fullName evidence="8">BZIP domain-containing protein</fullName>
    </recommendedName>
</protein>
<dbReference type="InterPro" id="IPR004827">
    <property type="entry name" value="bZIP"/>
</dbReference>
<dbReference type="Gene3D" id="1.20.5.170">
    <property type="match status" value="1"/>
</dbReference>
<evidence type="ECO:0000256" key="2">
    <source>
        <dbReference type="ARBA" id="ARBA00023015"/>
    </source>
</evidence>
<evidence type="ECO:0000256" key="6">
    <source>
        <dbReference type="SAM" id="MobiDB-lite"/>
    </source>
</evidence>
<dbReference type="PROSITE" id="PS50217">
    <property type="entry name" value="BZIP"/>
    <property type="match status" value="1"/>
</dbReference>
<dbReference type="GO" id="GO:0003700">
    <property type="term" value="F:DNA-binding transcription factor activity"/>
    <property type="evidence" value="ECO:0007669"/>
    <property type="project" value="InterPro"/>
</dbReference>
<evidence type="ECO:0000313" key="10">
    <source>
        <dbReference type="Proteomes" id="UP000436088"/>
    </source>
</evidence>
<proteinExistence type="predicted"/>
<feature type="transmembrane region" description="Helical" evidence="7">
    <location>
        <begin position="12"/>
        <end position="29"/>
    </location>
</feature>
<dbReference type="Proteomes" id="UP000436088">
    <property type="component" value="Unassembled WGS sequence"/>
</dbReference>
<evidence type="ECO:0000256" key="1">
    <source>
        <dbReference type="ARBA" id="ARBA00004123"/>
    </source>
</evidence>
<evidence type="ECO:0000256" key="7">
    <source>
        <dbReference type="SAM" id="Phobius"/>
    </source>
</evidence>
<evidence type="ECO:0000259" key="8">
    <source>
        <dbReference type="PROSITE" id="PS50217"/>
    </source>
</evidence>
<keyword evidence="7" id="KW-0472">Membrane</keyword>
<feature type="region of interest" description="Disordered" evidence="6">
    <location>
        <begin position="32"/>
        <end position="69"/>
    </location>
</feature>
<accession>A0A6A2Y1D7</accession>
<dbReference type="GO" id="GO:0000976">
    <property type="term" value="F:transcription cis-regulatory region binding"/>
    <property type="evidence" value="ECO:0007669"/>
    <property type="project" value="TreeGrafter"/>
</dbReference>
<dbReference type="GO" id="GO:0005634">
    <property type="term" value="C:nucleus"/>
    <property type="evidence" value="ECO:0007669"/>
    <property type="project" value="UniProtKB-SubCell"/>
</dbReference>
<dbReference type="SUPFAM" id="SSF57959">
    <property type="entry name" value="Leucine zipper domain"/>
    <property type="match status" value="1"/>
</dbReference>
<gene>
    <name evidence="9" type="ORF">F3Y22_tig00112616pilonHSYRG00011</name>
</gene>
<dbReference type="InterPro" id="IPR045314">
    <property type="entry name" value="bZIP_plant_GBF1"/>
</dbReference>
<dbReference type="PANTHER" id="PTHR45764:SF34">
    <property type="entry name" value="BZIP TRANSCRIPTION FACTOR 53"/>
    <property type="match status" value="1"/>
</dbReference>